<accession>A0A6I4TWS5</accession>
<dbReference type="AlphaFoldDB" id="A0A6I4TWS5"/>
<evidence type="ECO:0000313" key="2">
    <source>
        <dbReference type="EMBL" id="MXP00626.1"/>
    </source>
</evidence>
<feature type="domain" description="SnoaL-like" evidence="1">
    <location>
        <begin position="23"/>
        <end position="159"/>
    </location>
</feature>
<protein>
    <submittedName>
        <fullName evidence="2">Nuclear transport factor 2 family protein</fullName>
    </submittedName>
</protein>
<dbReference type="EMBL" id="WTYJ01000004">
    <property type="protein sequence ID" value="MXP00626.1"/>
    <property type="molecule type" value="Genomic_DNA"/>
</dbReference>
<reference evidence="2 3" key="1">
    <citation type="submission" date="2019-12" db="EMBL/GenBank/DDBJ databases">
        <title>Genomic-based taxomic classification of the family Erythrobacteraceae.</title>
        <authorList>
            <person name="Xu L."/>
        </authorList>
    </citation>
    <scope>NUCLEOTIDE SEQUENCE [LARGE SCALE GENOMIC DNA]</scope>
    <source>
        <strain evidence="2 3">S36</strain>
    </source>
</reference>
<dbReference type="Gene3D" id="3.10.450.50">
    <property type="match status" value="1"/>
</dbReference>
<dbReference type="CDD" id="cd14686">
    <property type="entry name" value="bZIP"/>
    <property type="match status" value="1"/>
</dbReference>
<dbReference type="Pfam" id="PF13577">
    <property type="entry name" value="SnoaL_4"/>
    <property type="match status" value="1"/>
</dbReference>
<keyword evidence="3" id="KW-1185">Reference proteome</keyword>
<gene>
    <name evidence="2" type="ORF">GRI97_16670</name>
</gene>
<dbReference type="OrthoDB" id="7541204at2"/>
<dbReference type="InterPro" id="IPR032710">
    <property type="entry name" value="NTF2-like_dom_sf"/>
</dbReference>
<dbReference type="InterPro" id="IPR037401">
    <property type="entry name" value="SnoaL-like"/>
</dbReference>
<organism evidence="2 3">
    <name type="scientific">Croceibacterium xixiisoli</name>
    <dbReference type="NCBI Taxonomy" id="1476466"/>
    <lineage>
        <taxon>Bacteria</taxon>
        <taxon>Pseudomonadati</taxon>
        <taxon>Pseudomonadota</taxon>
        <taxon>Alphaproteobacteria</taxon>
        <taxon>Sphingomonadales</taxon>
        <taxon>Erythrobacteraceae</taxon>
        <taxon>Croceibacterium</taxon>
    </lineage>
</organism>
<comment type="caution">
    <text evidence="2">The sequence shown here is derived from an EMBL/GenBank/DDBJ whole genome shotgun (WGS) entry which is preliminary data.</text>
</comment>
<dbReference type="Proteomes" id="UP000469430">
    <property type="component" value="Unassembled WGS sequence"/>
</dbReference>
<dbReference type="SUPFAM" id="SSF54427">
    <property type="entry name" value="NTF2-like"/>
    <property type="match status" value="1"/>
</dbReference>
<sequence length="232" mass="26546">MSAEDRIARLEQESAQLRRELTALQDENAVRRLHHSYGYFMDKWLFPEIVDLFAEDATLYFLNGIFRGRAGAHRMYHYAGEQVRGPRDGLLFEHLLAQDVIDVAPDGLTAKGRFHALLFVAVHDSVKDQYPDWPAQFWEGGVHENEYRKVDGVWKIQTFNYRIAYQALYETGWAHAPDEPLMVRPFPGTFPEYPGGPDELRPMPQQWPKATLPPFHFAHPVTGQAIAPTGVG</sequence>
<evidence type="ECO:0000313" key="3">
    <source>
        <dbReference type="Proteomes" id="UP000469430"/>
    </source>
</evidence>
<evidence type="ECO:0000259" key="1">
    <source>
        <dbReference type="Pfam" id="PF13577"/>
    </source>
</evidence>
<dbReference type="RefSeq" id="WP_161392353.1">
    <property type="nucleotide sequence ID" value="NZ_JBHSCP010000003.1"/>
</dbReference>
<proteinExistence type="predicted"/>
<name>A0A6I4TWS5_9SPHN</name>